<dbReference type="CDD" id="cd01392">
    <property type="entry name" value="HTH_LacI"/>
    <property type="match status" value="1"/>
</dbReference>
<feature type="domain" description="HTH lacI-type" evidence="4">
    <location>
        <begin position="27"/>
        <end position="82"/>
    </location>
</feature>
<dbReference type="Gene3D" id="1.10.260.40">
    <property type="entry name" value="lambda repressor-like DNA-binding domains"/>
    <property type="match status" value="1"/>
</dbReference>
<dbReference type="InterPro" id="IPR010982">
    <property type="entry name" value="Lambda_DNA-bd_dom_sf"/>
</dbReference>
<dbReference type="PROSITE" id="PS50932">
    <property type="entry name" value="HTH_LACI_2"/>
    <property type="match status" value="1"/>
</dbReference>
<evidence type="ECO:0000259" key="4">
    <source>
        <dbReference type="PROSITE" id="PS50932"/>
    </source>
</evidence>
<dbReference type="SMART" id="SM00354">
    <property type="entry name" value="HTH_LACI"/>
    <property type="match status" value="1"/>
</dbReference>
<protein>
    <submittedName>
        <fullName evidence="6">Transcriptional regulator</fullName>
    </submittedName>
</protein>
<dbReference type="SUPFAM" id="SSF53822">
    <property type="entry name" value="Periplasmic binding protein-like I"/>
    <property type="match status" value="1"/>
</dbReference>
<dbReference type="GO" id="GO:0000976">
    <property type="term" value="F:transcription cis-regulatory region binding"/>
    <property type="evidence" value="ECO:0007669"/>
    <property type="project" value="TreeGrafter"/>
</dbReference>
<dbReference type="PROSITE" id="PS50943">
    <property type="entry name" value="HTH_CROC1"/>
    <property type="match status" value="1"/>
</dbReference>
<dbReference type="Proteomes" id="UP000193121">
    <property type="component" value="Unassembled WGS sequence"/>
</dbReference>
<evidence type="ECO:0000313" key="6">
    <source>
        <dbReference type="EMBL" id="ORO62649.1"/>
    </source>
</evidence>
<dbReference type="Pfam" id="PF00532">
    <property type="entry name" value="Peripla_BP_1"/>
    <property type="match status" value="1"/>
</dbReference>
<feature type="domain" description="HTH cro/C1-type" evidence="5">
    <location>
        <begin position="22"/>
        <end position="52"/>
    </location>
</feature>
<sequence length="355" mass="40867">MLEIGILNSEYVIISIGRRCFRLEKKLTIKDIAEMAQTSKTTVSFYLNGKYEKMSRETREKIEKVIHETNYKPSIVARSLNSKRTKLIGVLIGDITNSFSNQIVKGIEDIASQNGYQVMIGNSNYSQESEDRYIESMLLLGVDGFIIQPTSNFRKYSRIIDEKKKKMVFFDSQLYEHRTSWVKTNNYDAVYDMTQSCIEKGYEHFLLITADTSRLSTRIERASGFVDALTDANMRHASLTIEDKHTNLEQIKEFLQKEINLDEKTLVFVPNCWALPLVFTVIKELNYNLPQVGLIGFDNTEWTCFSSPSVSTLVQPAFEEGQQATKILIDQIEGRNQEERQQVLDCSVSWKESTF</sequence>
<evidence type="ECO:0000313" key="7">
    <source>
        <dbReference type="Proteomes" id="UP000193121"/>
    </source>
</evidence>
<dbReference type="PANTHER" id="PTHR30146:SF154">
    <property type="entry name" value="TRANSCRIPTION REGULATOR, MEMBER OF GALR FAMILY"/>
    <property type="match status" value="1"/>
</dbReference>
<dbReference type="InterPro" id="IPR028082">
    <property type="entry name" value="Peripla_BP_I"/>
</dbReference>
<comment type="caution">
    <text evidence="6">The sequence shown here is derived from an EMBL/GenBank/DDBJ whole genome shotgun (WGS) entry which is preliminary data.</text>
</comment>
<keyword evidence="2" id="KW-0238">DNA-binding</keyword>
<dbReference type="SUPFAM" id="SSF47413">
    <property type="entry name" value="lambda repressor-like DNA-binding domains"/>
    <property type="match status" value="1"/>
</dbReference>
<evidence type="ECO:0000256" key="2">
    <source>
        <dbReference type="ARBA" id="ARBA00023125"/>
    </source>
</evidence>
<dbReference type="GO" id="GO:0003700">
    <property type="term" value="F:DNA-binding transcription factor activity"/>
    <property type="evidence" value="ECO:0007669"/>
    <property type="project" value="TreeGrafter"/>
</dbReference>
<dbReference type="AlphaFoldDB" id="A0A1X1HPC2"/>
<evidence type="ECO:0000256" key="3">
    <source>
        <dbReference type="ARBA" id="ARBA00023163"/>
    </source>
</evidence>
<dbReference type="Gene3D" id="3.40.50.2300">
    <property type="match status" value="2"/>
</dbReference>
<keyword evidence="3" id="KW-0804">Transcription</keyword>
<reference evidence="6 7" key="1">
    <citation type="journal article" date="2016" name="Eur. J. Clin. Microbiol. Infect. Dis.">
        <title>Whole genome sequencing as a tool for phylogenetic analysis of clinical strains of Mitis group streptococci.</title>
        <authorList>
            <person name="Rasmussen L.H."/>
            <person name="Dargis R."/>
            <person name="Hojholt K."/>
            <person name="Christensen J.J."/>
            <person name="Skovgaard O."/>
            <person name="Justesen U.S."/>
            <person name="Rosenvinge F.S."/>
            <person name="Moser C."/>
            <person name="Lukjancenko O."/>
            <person name="Rasmussen S."/>
            <person name="Nielsen X.C."/>
        </authorList>
    </citation>
    <scope>NUCLEOTIDE SEQUENCE [LARGE SCALE GENOMIC DNA]</scope>
    <source>
        <strain evidence="6 7">OD_336064_07</strain>
    </source>
</reference>
<dbReference type="EMBL" id="NCUO01000009">
    <property type="protein sequence ID" value="ORO62649.1"/>
    <property type="molecule type" value="Genomic_DNA"/>
</dbReference>
<dbReference type="Pfam" id="PF00356">
    <property type="entry name" value="LacI"/>
    <property type="match status" value="1"/>
</dbReference>
<evidence type="ECO:0000256" key="1">
    <source>
        <dbReference type="ARBA" id="ARBA00023015"/>
    </source>
</evidence>
<accession>A0A1X1HPC2</accession>
<name>A0A1X1HPC2_STROR</name>
<organism evidence="6 7">
    <name type="scientific">Streptococcus oralis subsp. oralis</name>
    <dbReference type="NCBI Taxonomy" id="1891914"/>
    <lineage>
        <taxon>Bacteria</taxon>
        <taxon>Bacillati</taxon>
        <taxon>Bacillota</taxon>
        <taxon>Bacilli</taxon>
        <taxon>Lactobacillales</taxon>
        <taxon>Streptococcaceae</taxon>
        <taxon>Streptococcus</taxon>
    </lineage>
</organism>
<dbReference type="CDD" id="cd06283">
    <property type="entry name" value="PBP1_RegR_EndR_KdgR-like"/>
    <property type="match status" value="1"/>
</dbReference>
<proteinExistence type="predicted"/>
<gene>
    <name evidence="6" type="ORF">B7717_01460</name>
</gene>
<dbReference type="InterPro" id="IPR001761">
    <property type="entry name" value="Peripla_BP/Lac1_sug-bd_dom"/>
</dbReference>
<evidence type="ECO:0000259" key="5">
    <source>
        <dbReference type="PROSITE" id="PS50943"/>
    </source>
</evidence>
<dbReference type="PANTHER" id="PTHR30146">
    <property type="entry name" value="LACI-RELATED TRANSCRIPTIONAL REPRESSOR"/>
    <property type="match status" value="1"/>
</dbReference>
<dbReference type="InterPro" id="IPR000843">
    <property type="entry name" value="HTH_LacI"/>
</dbReference>
<keyword evidence="1" id="KW-0805">Transcription regulation</keyword>
<dbReference type="InterPro" id="IPR001387">
    <property type="entry name" value="Cro/C1-type_HTH"/>
</dbReference>